<dbReference type="Proteomes" id="UP000198356">
    <property type="component" value="Unassembled WGS sequence"/>
</dbReference>
<accession>A0A239HSC4</accession>
<protein>
    <submittedName>
        <fullName evidence="1">Antitoxin ParD1/3/4</fullName>
    </submittedName>
</protein>
<name>A0A239HSC4_9BACT</name>
<evidence type="ECO:0000313" key="1">
    <source>
        <dbReference type="EMBL" id="SNS83978.1"/>
    </source>
</evidence>
<sequence length="59" mass="6976">MANLQIPEELLAALEKEAREGGYDSVQQYLARLVRQDQKRRAKEELELLFSRHEHNEPQ</sequence>
<evidence type="ECO:0000313" key="2">
    <source>
        <dbReference type="Proteomes" id="UP000198356"/>
    </source>
</evidence>
<gene>
    <name evidence="1" type="ORF">SAMN05421770_102528</name>
</gene>
<dbReference type="EMBL" id="FZOU01000002">
    <property type="protein sequence ID" value="SNS83978.1"/>
    <property type="molecule type" value="Genomic_DNA"/>
</dbReference>
<reference evidence="1 2" key="1">
    <citation type="submission" date="2017-06" db="EMBL/GenBank/DDBJ databases">
        <authorList>
            <person name="Kim H.J."/>
            <person name="Triplett B.A."/>
        </authorList>
    </citation>
    <scope>NUCLEOTIDE SEQUENCE [LARGE SCALE GENOMIC DNA]</scope>
    <source>
        <strain evidence="1 2">DSM 18704</strain>
    </source>
</reference>
<dbReference type="AlphaFoldDB" id="A0A239HSC4"/>
<proteinExistence type="predicted"/>
<keyword evidence="2" id="KW-1185">Reference proteome</keyword>
<organism evidence="1 2">
    <name type="scientific">Granulicella rosea</name>
    <dbReference type="NCBI Taxonomy" id="474952"/>
    <lineage>
        <taxon>Bacteria</taxon>
        <taxon>Pseudomonadati</taxon>
        <taxon>Acidobacteriota</taxon>
        <taxon>Terriglobia</taxon>
        <taxon>Terriglobales</taxon>
        <taxon>Acidobacteriaceae</taxon>
        <taxon>Granulicella</taxon>
    </lineage>
</organism>
<dbReference type="RefSeq" id="WP_089408003.1">
    <property type="nucleotide sequence ID" value="NZ_FZOU01000002.1"/>
</dbReference>